<evidence type="ECO:0000259" key="6">
    <source>
        <dbReference type="PROSITE" id="PS50850"/>
    </source>
</evidence>
<dbReference type="SUPFAM" id="SSF103473">
    <property type="entry name" value="MFS general substrate transporter"/>
    <property type="match status" value="1"/>
</dbReference>
<dbReference type="InterPro" id="IPR036259">
    <property type="entry name" value="MFS_trans_sf"/>
</dbReference>
<keyword evidence="8" id="KW-1185">Reference proteome</keyword>
<accession>A0A9W6KFT7</accession>
<feature type="transmembrane region" description="Helical" evidence="5">
    <location>
        <begin position="67"/>
        <end position="85"/>
    </location>
</feature>
<evidence type="ECO:0000313" key="8">
    <source>
        <dbReference type="Proteomes" id="UP001143480"/>
    </source>
</evidence>
<keyword evidence="3 5" id="KW-1133">Transmembrane helix</keyword>
<dbReference type="PROSITE" id="PS50850">
    <property type="entry name" value="MFS"/>
    <property type="match status" value="1"/>
</dbReference>
<evidence type="ECO:0000256" key="1">
    <source>
        <dbReference type="ARBA" id="ARBA00004651"/>
    </source>
</evidence>
<dbReference type="PANTHER" id="PTHR42910:SF1">
    <property type="entry name" value="MAJOR FACILITATOR SUPERFAMILY (MFS) PROFILE DOMAIN-CONTAINING PROTEIN"/>
    <property type="match status" value="1"/>
</dbReference>
<feature type="transmembrane region" description="Helical" evidence="5">
    <location>
        <begin position="210"/>
        <end position="228"/>
    </location>
</feature>
<organism evidence="7 8">
    <name type="scientific">Dactylosporangium matsuzakiense</name>
    <dbReference type="NCBI Taxonomy" id="53360"/>
    <lineage>
        <taxon>Bacteria</taxon>
        <taxon>Bacillati</taxon>
        <taxon>Actinomycetota</taxon>
        <taxon>Actinomycetes</taxon>
        <taxon>Micromonosporales</taxon>
        <taxon>Micromonosporaceae</taxon>
        <taxon>Dactylosporangium</taxon>
    </lineage>
</organism>
<keyword evidence="4 5" id="KW-0472">Membrane</keyword>
<feature type="transmembrane region" description="Helical" evidence="5">
    <location>
        <begin position="356"/>
        <end position="378"/>
    </location>
</feature>
<evidence type="ECO:0000256" key="2">
    <source>
        <dbReference type="ARBA" id="ARBA00022692"/>
    </source>
</evidence>
<evidence type="ECO:0000256" key="4">
    <source>
        <dbReference type="ARBA" id="ARBA00023136"/>
    </source>
</evidence>
<dbReference type="GO" id="GO:0022857">
    <property type="term" value="F:transmembrane transporter activity"/>
    <property type="evidence" value="ECO:0007669"/>
    <property type="project" value="InterPro"/>
</dbReference>
<dbReference type="Pfam" id="PF07690">
    <property type="entry name" value="MFS_1"/>
    <property type="match status" value="1"/>
</dbReference>
<dbReference type="PANTHER" id="PTHR42910">
    <property type="entry name" value="TRANSPORTER SCO4007-RELATED"/>
    <property type="match status" value="1"/>
</dbReference>
<dbReference type="EMBL" id="BSFP01000003">
    <property type="protein sequence ID" value="GLK99269.1"/>
    <property type="molecule type" value="Genomic_DNA"/>
</dbReference>
<dbReference type="Gene3D" id="1.20.1250.20">
    <property type="entry name" value="MFS general substrate transporter like domains"/>
    <property type="match status" value="1"/>
</dbReference>
<sequence length="388" mass="39290">MTGLLALACGVAVANVYFPQAITPLIAAGLHTGRGMAASAATTVQLGYAVGLFLLVPLGDRVPHRRLVVVLLAATAIALTVAGLAPNMGVLLAACACVGVTTVVPQILLPMAADLVAEDRRGAVTGTLLSGLLAGILLARTFSGVLGAWLGWRATYLVAAGAALVLAAVLSRTMPRTGARSREPYRSLLAAPVRLLGSEPELRRSCTYQVLLFGGFNAAWTALALLVTGPHYRLGTATVGLLALVGAGSILCSQAAGRRVDRTGPDAVNRLCFAGALAAAAVLAIGYLGGVGGLVGLGAGMLLLDVAVQSGQVANQARIFRLPGGLRARRNTAYMTCAFLGGSAGSWIGTRASAGFGWGGVVVLIALAAAIALAGQALTARRRVEVVR</sequence>
<feature type="transmembrane region" description="Helical" evidence="5">
    <location>
        <begin position="91"/>
        <end position="111"/>
    </location>
</feature>
<feature type="transmembrane region" description="Helical" evidence="5">
    <location>
        <begin position="234"/>
        <end position="256"/>
    </location>
</feature>
<dbReference type="GO" id="GO:0005886">
    <property type="term" value="C:plasma membrane"/>
    <property type="evidence" value="ECO:0007669"/>
    <property type="project" value="UniProtKB-SubCell"/>
</dbReference>
<dbReference type="InterPro" id="IPR020846">
    <property type="entry name" value="MFS_dom"/>
</dbReference>
<comment type="subcellular location">
    <subcellularLocation>
        <location evidence="1">Cell membrane</location>
        <topology evidence="1">Multi-pass membrane protein</topology>
    </subcellularLocation>
</comment>
<feature type="transmembrane region" description="Helical" evidence="5">
    <location>
        <begin position="37"/>
        <end position="55"/>
    </location>
</feature>
<name>A0A9W6KFT7_9ACTN</name>
<reference evidence="7" key="2">
    <citation type="submission" date="2023-01" db="EMBL/GenBank/DDBJ databases">
        <authorList>
            <person name="Sun Q."/>
            <person name="Evtushenko L."/>
        </authorList>
    </citation>
    <scope>NUCLEOTIDE SEQUENCE</scope>
    <source>
        <strain evidence="7">VKM Ac-1321</strain>
    </source>
</reference>
<evidence type="ECO:0000256" key="5">
    <source>
        <dbReference type="SAM" id="Phobius"/>
    </source>
</evidence>
<gene>
    <name evidence="7" type="ORF">GCM10017581_010100</name>
</gene>
<feature type="transmembrane region" description="Helical" evidence="5">
    <location>
        <begin position="268"/>
        <end position="288"/>
    </location>
</feature>
<evidence type="ECO:0000256" key="3">
    <source>
        <dbReference type="ARBA" id="ARBA00022989"/>
    </source>
</evidence>
<dbReference type="RefSeq" id="WP_271188927.1">
    <property type="nucleotide sequence ID" value="NZ_BSFP01000003.1"/>
</dbReference>
<feature type="transmembrane region" description="Helical" evidence="5">
    <location>
        <begin position="149"/>
        <end position="170"/>
    </location>
</feature>
<dbReference type="AlphaFoldDB" id="A0A9W6KFT7"/>
<protein>
    <submittedName>
        <fullName evidence="7">Permease</fullName>
    </submittedName>
</protein>
<comment type="caution">
    <text evidence="7">The sequence shown here is derived from an EMBL/GenBank/DDBJ whole genome shotgun (WGS) entry which is preliminary data.</text>
</comment>
<reference evidence="7" key="1">
    <citation type="journal article" date="2014" name="Int. J. Syst. Evol. Microbiol.">
        <title>Complete genome sequence of Corynebacterium casei LMG S-19264T (=DSM 44701T), isolated from a smear-ripened cheese.</title>
        <authorList>
            <consortium name="US DOE Joint Genome Institute (JGI-PGF)"/>
            <person name="Walter F."/>
            <person name="Albersmeier A."/>
            <person name="Kalinowski J."/>
            <person name="Ruckert C."/>
        </authorList>
    </citation>
    <scope>NUCLEOTIDE SEQUENCE</scope>
    <source>
        <strain evidence="7">VKM Ac-1321</strain>
    </source>
</reference>
<dbReference type="InterPro" id="IPR011701">
    <property type="entry name" value="MFS"/>
</dbReference>
<keyword evidence="2 5" id="KW-0812">Transmembrane</keyword>
<dbReference type="CDD" id="cd17324">
    <property type="entry name" value="MFS_NepI_like"/>
    <property type="match status" value="1"/>
</dbReference>
<proteinExistence type="predicted"/>
<dbReference type="Proteomes" id="UP001143480">
    <property type="component" value="Unassembled WGS sequence"/>
</dbReference>
<evidence type="ECO:0000313" key="7">
    <source>
        <dbReference type="EMBL" id="GLK99269.1"/>
    </source>
</evidence>
<feature type="domain" description="Major facilitator superfamily (MFS) profile" evidence="6">
    <location>
        <begin position="1"/>
        <end position="384"/>
    </location>
</feature>
<feature type="transmembrane region" description="Helical" evidence="5">
    <location>
        <begin position="123"/>
        <end position="143"/>
    </location>
</feature>